<protein>
    <submittedName>
        <fullName evidence="1">Uncharacterized protein</fullName>
    </submittedName>
</protein>
<keyword evidence="2" id="KW-1185">Reference proteome</keyword>
<proteinExistence type="predicted"/>
<gene>
    <name evidence="1" type="ORF">SPSYN_02562</name>
</gene>
<evidence type="ECO:0000313" key="1">
    <source>
        <dbReference type="EMBL" id="KAF1084158.1"/>
    </source>
</evidence>
<sequence length="83" mass="9752">MRIRILPWAGKWHGFQEHLQVPKNNHSLFKVCTLMPGILKPALWNCSKLWRNKSIGGEESCFSAVRRWRQAELLPARATDFHR</sequence>
<organism evidence="1 2">
    <name type="scientific">Sporotomaculum syntrophicum</name>
    <dbReference type="NCBI Taxonomy" id="182264"/>
    <lineage>
        <taxon>Bacteria</taxon>
        <taxon>Bacillati</taxon>
        <taxon>Bacillota</taxon>
        <taxon>Clostridia</taxon>
        <taxon>Eubacteriales</taxon>
        <taxon>Desulfallaceae</taxon>
        <taxon>Sporotomaculum</taxon>
    </lineage>
</organism>
<accession>A0A9D2WMX9</accession>
<dbReference type="EMBL" id="LSRS01000006">
    <property type="protein sequence ID" value="KAF1084158.1"/>
    <property type="molecule type" value="Genomic_DNA"/>
</dbReference>
<reference evidence="1" key="1">
    <citation type="submission" date="2016-02" db="EMBL/GenBank/DDBJ databases">
        <title>Draft Genome Sequence of Sporotomaculum syntrophicum Strain FB, a Syntrophic Benzoate Degrader.</title>
        <authorList>
            <person name="Nobu M.K."/>
            <person name="Narihiro T."/>
            <person name="Qiu Y.-L."/>
            <person name="Ohashi A."/>
            <person name="Liu W.-T."/>
            <person name="Yuji S."/>
        </authorList>
    </citation>
    <scope>NUCLEOTIDE SEQUENCE</scope>
    <source>
        <strain evidence="1">FB</strain>
    </source>
</reference>
<comment type="caution">
    <text evidence="1">The sequence shown here is derived from an EMBL/GenBank/DDBJ whole genome shotgun (WGS) entry which is preliminary data.</text>
</comment>
<dbReference type="AlphaFoldDB" id="A0A9D2WMX9"/>
<evidence type="ECO:0000313" key="2">
    <source>
        <dbReference type="Proteomes" id="UP000798488"/>
    </source>
</evidence>
<name>A0A9D2WMX9_9FIRM</name>
<dbReference type="Proteomes" id="UP000798488">
    <property type="component" value="Unassembled WGS sequence"/>
</dbReference>